<feature type="region of interest" description="Disordered" evidence="1">
    <location>
        <begin position="1"/>
        <end position="44"/>
    </location>
</feature>
<keyword evidence="2" id="KW-0472">Membrane</keyword>
<name>A0A8B9A523_PHODC</name>
<reference evidence="4" key="1">
    <citation type="submission" date="2025-08" db="UniProtKB">
        <authorList>
            <consortium name="RefSeq"/>
        </authorList>
    </citation>
    <scope>IDENTIFICATION</scope>
    <source>
        <tissue evidence="4">Young leaves</tissue>
    </source>
</reference>
<keyword evidence="2" id="KW-0812">Transmembrane</keyword>
<dbReference type="Gene3D" id="3.60.10.10">
    <property type="entry name" value="Endonuclease/exonuclease/phosphatase"/>
    <property type="match status" value="1"/>
</dbReference>
<dbReference type="InterPro" id="IPR036691">
    <property type="entry name" value="Endo/exonu/phosph_ase_sf"/>
</dbReference>
<dbReference type="SUPFAM" id="SSF56219">
    <property type="entry name" value="DNase I-like"/>
    <property type="match status" value="1"/>
</dbReference>
<dbReference type="PANTHER" id="PTHR33116:SF86">
    <property type="entry name" value="REVERSE TRANSCRIPTASE DOMAIN-CONTAINING PROTEIN"/>
    <property type="match status" value="1"/>
</dbReference>
<proteinExistence type="predicted"/>
<feature type="transmembrane region" description="Helical" evidence="2">
    <location>
        <begin position="681"/>
        <end position="702"/>
    </location>
</feature>
<dbReference type="AlphaFoldDB" id="A0A8B9A523"/>
<evidence type="ECO:0000313" key="3">
    <source>
        <dbReference type="Proteomes" id="UP000228380"/>
    </source>
</evidence>
<dbReference type="GeneID" id="120108761"/>
<dbReference type="InterPro" id="IPR043502">
    <property type="entry name" value="DNA/RNA_pol_sf"/>
</dbReference>
<feature type="transmembrane region" description="Helical" evidence="2">
    <location>
        <begin position="639"/>
        <end position="661"/>
    </location>
</feature>
<sequence>MGVGESGACSGQVNPAGNPKASSQGLLGHLAREKGGSSSSVTKLGAGKQVASESSFINAAGGTKTEPGGGMMEGPVANGEEGGRPFLYERKVKEFQDFLTLSGLIDMGFSGSKFTWCNNQQGQARVWERLDRACATAGWIQSFPDHHVSHLPRIASEHNPLLVSTDSYIPVHSSFRFEKIWLCYPRSWEMVREAWSAPVRGDAMYRVSRRLELMRRRLRRWNREEVRDIFRRIEESEEAIARLQTQEDQRGGLADEELGDLRSLLALHDGLLRQQETFWRQKLRIQWIVEGDRNTRFFHQATVIRRHQNMIRVLRDEEGQLSEDPEMIQRIMESFFRARWTEQSTDGSLAVIPSPVGGVLEEETAALIRSVSEREIRDAVRSLKRDKAPGPDGFPPLFFQRYWMIVGRDVTTAIQQFFSTAVMAADWQRTFITLKLKRQDATEPSHFRLISLCTTLYKAIARILAVRLREGSDEKEFDGIKLDMERAYDRVRWDFLQQSLQVFGFHETWIRSLQQAVAAQEMEVYRPMVGATSISHLLFADDCLLLARSSRQVARRVNLTKSAVTFSPKTKEAVRPSILEILGVGAQEGMMTYLGVPLSGQRLRRRDCTFLKLSIRRRLEGWQMHSLSMMGRITLVRSVLTSVPIYLLTNAIIPVIVLRSLEQLFRNFIWGRCSSRGGVHLMAWDVVCLLTSLGGLGVQSLVARRKALAARHAVRFVLEPESMWSSLMRAKYGALVPRVRVGRHHSPVWREMCARAIVVLSEIRWIIGDGRSIDVLEDSWATELPICRLPTMVDSARLAGCRVNELLTLEGGRWREELIREVFGEQLAESVLSLPVSSGGGADRQCGCCRDGRGFKLEIFMP</sequence>
<keyword evidence="2" id="KW-1133">Transmembrane helix</keyword>
<gene>
    <name evidence="4" type="primary">LOC120108761</name>
</gene>
<dbReference type="Proteomes" id="UP000228380">
    <property type="component" value="Unplaced"/>
</dbReference>
<dbReference type="OrthoDB" id="684496at2759"/>
<dbReference type="RefSeq" id="XP_038978394.1">
    <property type="nucleotide sequence ID" value="XM_039122466.1"/>
</dbReference>
<protein>
    <submittedName>
        <fullName evidence="4">Uncharacterized protein LOC120108761</fullName>
    </submittedName>
</protein>
<evidence type="ECO:0000256" key="2">
    <source>
        <dbReference type="SAM" id="Phobius"/>
    </source>
</evidence>
<organism evidence="3 4">
    <name type="scientific">Phoenix dactylifera</name>
    <name type="common">Date palm</name>
    <dbReference type="NCBI Taxonomy" id="42345"/>
    <lineage>
        <taxon>Eukaryota</taxon>
        <taxon>Viridiplantae</taxon>
        <taxon>Streptophyta</taxon>
        <taxon>Embryophyta</taxon>
        <taxon>Tracheophyta</taxon>
        <taxon>Spermatophyta</taxon>
        <taxon>Magnoliopsida</taxon>
        <taxon>Liliopsida</taxon>
        <taxon>Arecaceae</taxon>
        <taxon>Coryphoideae</taxon>
        <taxon>Phoeniceae</taxon>
        <taxon>Phoenix</taxon>
    </lineage>
</organism>
<feature type="compositionally biased region" description="Polar residues" evidence="1">
    <location>
        <begin position="9"/>
        <end position="25"/>
    </location>
</feature>
<evidence type="ECO:0000256" key="1">
    <source>
        <dbReference type="SAM" id="MobiDB-lite"/>
    </source>
</evidence>
<accession>A0A8B9A523</accession>
<dbReference type="KEGG" id="pda:120108761"/>
<dbReference type="PANTHER" id="PTHR33116">
    <property type="entry name" value="REVERSE TRANSCRIPTASE ZINC-BINDING DOMAIN-CONTAINING PROTEIN-RELATED-RELATED"/>
    <property type="match status" value="1"/>
</dbReference>
<keyword evidence="3" id="KW-1185">Reference proteome</keyword>
<evidence type="ECO:0000313" key="4">
    <source>
        <dbReference type="RefSeq" id="XP_038978394.1"/>
    </source>
</evidence>
<dbReference type="SUPFAM" id="SSF56672">
    <property type="entry name" value="DNA/RNA polymerases"/>
    <property type="match status" value="1"/>
</dbReference>